<reference evidence="2 3" key="1">
    <citation type="journal article" date="2021" name="BMC Genomics">
        <title>Telomere-to-telomere genome assembly of asparaginase-producing Trichoderma simmonsii.</title>
        <authorList>
            <person name="Chung D."/>
            <person name="Kwon Y.M."/>
            <person name="Yang Y."/>
        </authorList>
    </citation>
    <scope>NUCLEOTIDE SEQUENCE [LARGE SCALE GENOMIC DNA]</scope>
    <source>
        <strain evidence="2 3">GH-Sj1</strain>
    </source>
</reference>
<protein>
    <submittedName>
        <fullName evidence="2">Uncharacterized protein</fullName>
    </submittedName>
</protein>
<proteinExistence type="predicted"/>
<evidence type="ECO:0000256" key="1">
    <source>
        <dbReference type="SAM" id="MobiDB-lite"/>
    </source>
</evidence>
<dbReference type="EMBL" id="CP075865">
    <property type="protein sequence ID" value="QYS96619.1"/>
    <property type="molecule type" value="Genomic_DNA"/>
</dbReference>
<accession>A0A8G0LB56</accession>
<feature type="region of interest" description="Disordered" evidence="1">
    <location>
        <begin position="54"/>
        <end position="80"/>
    </location>
</feature>
<name>A0A8G0LB56_9HYPO</name>
<organism evidence="2 3">
    <name type="scientific">Trichoderma simmonsii</name>
    <dbReference type="NCBI Taxonomy" id="1491479"/>
    <lineage>
        <taxon>Eukaryota</taxon>
        <taxon>Fungi</taxon>
        <taxon>Dikarya</taxon>
        <taxon>Ascomycota</taxon>
        <taxon>Pezizomycotina</taxon>
        <taxon>Sordariomycetes</taxon>
        <taxon>Hypocreomycetidae</taxon>
        <taxon>Hypocreales</taxon>
        <taxon>Hypocreaceae</taxon>
        <taxon>Trichoderma</taxon>
    </lineage>
</organism>
<dbReference type="AlphaFoldDB" id="A0A8G0LB56"/>
<sequence>MFAGAKSIHGLSLGCPMAWSVGGSRSLCCWAPELLLATAVKQITALELELEQTKGNMEGGKEKKKGRASPPETWARHPPSRCACRVKSPDMGFVIGRVGAQASNRSHCTQSQPSRSASLPAVRVVVGAKMASRPSVNEACVASYWRHACSQDMEASGLVPRTLALITEQPRINGNGYLFMYGHVRHRMESV</sequence>
<keyword evidence="3" id="KW-1185">Reference proteome</keyword>
<dbReference type="Proteomes" id="UP000826661">
    <property type="component" value="Chromosome II"/>
</dbReference>
<evidence type="ECO:0000313" key="2">
    <source>
        <dbReference type="EMBL" id="QYS96619.1"/>
    </source>
</evidence>
<gene>
    <name evidence="2" type="ORF">H0G86_003858</name>
</gene>
<evidence type="ECO:0000313" key="3">
    <source>
        <dbReference type="Proteomes" id="UP000826661"/>
    </source>
</evidence>